<dbReference type="AlphaFoldDB" id="A0A510I5F2"/>
<gene>
    <name evidence="1" type="ORF">VroAM7_16250</name>
</gene>
<protein>
    <submittedName>
        <fullName evidence="1">Uncharacterized protein</fullName>
    </submittedName>
</protein>
<dbReference type="EMBL" id="AP019798">
    <property type="protein sequence ID" value="BBL88972.1"/>
    <property type="molecule type" value="Genomic_DNA"/>
</dbReference>
<dbReference type="RefSeq" id="WP_143692556.1">
    <property type="nucleotide sequence ID" value="NZ_AP019798.1"/>
</dbReference>
<proteinExistence type="predicted"/>
<organism evidence="1 2">
    <name type="scientific">Vibrio rotiferianus</name>
    <dbReference type="NCBI Taxonomy" id="190895"/>
    <lineage>
        <taxon>Bacteria</taxon>
        <taxon>Pseudomonadati</taxon>
        <taxon>Pseudomonadota</taxon>
        <taxon>Gammaproteobacteria</taxon>
        <taxon>Vibrionales</taxon>
        <taxon>Vibrionaceae</taxon>
        <taxon>Vibrio</taxon>
    </lineage>
</organism>
<reference evidence="2" key="1">
    <citation type="submission" date="2019-07" db="EMBL/GenBank/DDBJ databases">
        <title>Complete Genome Sequences of Vibrion rotiferianus strain AM7.</title>
        <authorList>
            <person name="Miyazaki K."/>
            <person name="Wiseschart A."/>
            <person name="Pootanakit K."/>
            <person name="Ishimori K."/>
            <person name="Kitahara K."/>
        </authorList>
    </citation>
    <scope>NUCLEOTIDE SEQUENCE [LARGE SCALE GENOMIC DNA]</scope>
    <source>
        <strain evidence="2">AM7</strain>
    </source>
</reference>
<evidence type="ECO:0000313" key="1">
    <source>
        <dbReference type="EMBL" id="BBL88972.1"/>
    </source>
</evidence>
<name>A0A510I5F2_9VIBR</name>
<dbReference type="Proteomes" id="UP000315115">
    <property type="component" value="Chromosome 1"/>
</dbReference>
<accession>A0A510I5F2</accession>
<sequence length="194" mass="21138">MFEPIEIDMDELLLAISLPELDSVPNGTFIPLGDIWGSPLQDSNFDALFVSGLFPEQSEKLVQVCAGKGLELVHFENPSNDLAAIHDVVLNLADKLFSDEMPNNIDIADIRNLNQSSDFLFAFNSKSSALDFMTAQEIGVIVGGVYLAHGGAELDEYEAVNKELTNHISEYGFLCSSFYGLGRSECTILLGVKG</sequence>
<evidence type="ECO:0000313" key="2">
    <source>
        <dbReference type="Proteomes" id="UP000315115"/>
    </source>
</evidence>